<sequence length="206" mass="20635">MRELSPQVPAVNGEGFGGRGGAWLATAATGSRGRLRVTGDEGDCLDGYAPAAVSRCGLCNRRGREPDGVAGCQPVAASRWAFLLGRDGTGVSRVVTLASAASIRTGRGDAGGVLLAAVAGRNHFACLTPLGSDVSGVRVAGGAASDATAAGGTGVSCRIGFIIGIPVGRPKTLGDSVTASREGSVGKRCERIPAPLFFWGQGRARG</sequence>
<proteinExistence type="predicted"/>
<gene>
    <name evidence="1" type="ORF">Sant_2788</name>
</gene>
<evidence type="ECO:0000313" key="1">
    <source>
        <dbReference type="EMBL" id="AHF77814.1"/>
    </source>
</evidence>
<evidence type="ECO:0000313" key="2">
    <source>
        <dbReference type="Proteomes" id="UP000019028"/>
    </source>
</evidence>
<name>W0HVL5_9GAMM</name>
<organism evidence="1 2">
    <name type="scientific">Sodalis praecaptivus</name>
    <dbReference type="NCBI Taxonomy" id="1239307"/>
    <lineage>
        <taxon>Bacteria</taxon>
        <taxon>Pseudomonadati</taxon>
        <taxon>Pseudomonadota</taxon>
        <taxon>Gammaproteobacteria</taxon>
        <taxon>Enterobacterales</taxon>
        <taxon>Bruguierivoracaceae</taxon>
        <taxon>Sodalis</taxon>
    </lineage>
</organism>
<dbReference type="HOGENOM" id="CLU_1400268_0_0_6"/>
<dbReference type="EMBL" id="CP006569">
    <property type="protein sequence ID" value="AHF77814.1"/>
    <property type="molecule type" value="Genomic_DNA"/>
</dbReference>
<dbReference type="AlphaFoldDB" id="W0HVL5"/>
<accession>W0HVL5</accession>
<dbReference type="KEGG" id="sod:Sant_2788"/>
<dbReference type="Proteomes" id="UP000019028">
    <property type="component" value="Chromosome"/>
</dbReference>
<protein>
    <submittedName>
        <fullName evidence="1">Uncharacterized protein</fullName>
    </submittedName>
</protein>
<keyword evidence="2" id="KW-1185">Reference proteome</keyword>
<reference evidence="1 2" key="1">
    <citation type="journal article" date="2014" name="Genome Biol. Evol.">
        <title>Genome degeneration and adaptation in a nascent stage of symbiosis.</title>
        <authorList>
            <person name="Oakeson K.F."/>
            <person name="Gil R."/>
            <person name="Clayton A.L."/>
            <person name="Dunn D.M."/>
            <person name="von Niederhausern A.C."/>
            <person name="Hamil C."/>
            <person name="Aoyagi A."/>
            <person name="Duval B."/>
            <person name="Baca A."/>
            <person name="Silva F.J."/>
            <person name="Vallier A."/>
            <person name="Jackson D.G."/>
            <person name="Latorre A."/>
            <person name="Weiss R.B."/>
            <person name="Heddi A."/>
            <person name="Moya A."/>
            <person name="Dale C."/>
        </authorList>
    </citation>
    <scope>NUCLEOTIDE SEQUENCE [LARGE SCALE GENOMIC DNA]</scope>
    <source>
        <strain evidence="1 2">HS1</strain>
    </source>
</reference>